<dbReference type="EMBL" id="ML213594">
    <property type="protein sequence ID" value="TFK41742.1"/>
    <property type="molecule type" value="Genomic_DNA"/>
</dbReference>
<keyword evidence="4" id="KW-1185">Reference proteome</keyword>
<gene>
    <name evidence="3" type="ORF">BDQ12DRAFT_710744</name>
</gene>
<sequence>MTCEIYYHGLSSMATLIIFKLDWPKRKWYYTASFSVLAYDYLLTFNEEVKEIWQRKPTLGMEKIYNPDYMTKSATSSILPLPDESILSDSIRYLDFISMRSGSHAEYFSPLWTFESILTLFPAEILMIYRVYAITAKCLPVVILLICTMVAQGFVIIYSASQPGGLEAFVTPNYNLDPFHICLLYPKTILRGCIYLIIAIFFDIIVFSITISRTINRNSLLPRTPLLRTIQRDGTIYFLVLLAGNLIWFILALFGRCWIAGLENDACTTKYGVGNYPNILKFITLTRMKASRQDVNIIPTDALWVGASNERCSQLRFTVPTEMIDTHTSHAEAENRAIGSV</sequence>
<evidence type="ECO:0000313" key="3">
    <source>
        <dbReference type="EMBL" id="TFK41742.1"/>
    </source>
</evidence>
<reference evidence="3 4" key="1">
    <citation type="journal article" date="2019" name="Nat. Ecol. Evol.">
        <title>Megaphylogeny resolves global patterns of mushroom evolution.</title>
        <authorList>
            <person name="Varga T."/>
            <person name="Krizsan K."/>
            <person name="Foldi C."/>
            <person name="Dima B."/>
            <person name="Sanchez-Garcia M."/>
            <person name="Sanchez-Ramirez S."/>
            <person name="Szollosi G.J."/>
            <person name="Szarkandi J.G."/>
            <person name="Papp V."/>
            <person name="Albert L."/>
            <person name="Andreopoulos W."/>
            <person name="Angelini C."/>
            <person name="Antonin V."/>
            <person name="Barry K.W."/>
            <person name="Bougher N.L."/>
            <person name="Buchanan P."/>
            <person name="Buyck B."/>
            <person name="Bense V."/>
            <person name="Catcheside P."/>
            <person name="Chovatia M."/>
            <person name="Cooper J."/>
            <person name="Damon W."/>
            <person name="Desjardin D."/>
            <person name="Finy P."/>
            <person name="Geml J."/>
            <person name="Haridas S."/>
            <person name="Hughes K."/>
            <person name="Justo A."/>
            <person name="Karasinski D."/>
            <person name="Kautmanova I."/>
            <person name="Kiss B."/>
            <person name="Kocsube S."/>
            <person name="Kotiranta H."/>
            <person name="LaButti K.M."/>
            <person name="Lechner B.E."/>
            <person name="Liimatainen K."/>
            <person name="Lipzen A."/>
            <person name="Lukacs Z."/>
            <person name="Mihaltcheva S."/>
            <person name="Morgado L.N."/>
            <person name="Niskanen T."/>
            <person name="Noordeloos M.E."/>
            <person name="Ohm R.A."/>
            <person name="Ortiz-Santana B."/>
            <person name="Ovrebo C."/>
            <person name="Racz N."/>
            <person name="Riley R."/>
            <person name="Savchenko A."/>
            <person name="Shiryaev A."/>
            <person name="Soop K."/>
            <person name="Spirin V."/>
            <person name="Szebenyi C."/>
            <person name="Tomsovsky M."/>
            <person name="Tulloss R.E."/>
            <person name="Uehling J."/>
            <person name="Grigoriev I.V."/>
            <person name="Vagvolgyi C."/>
            <person name="Papp T."/>
            <person name="Martin F.M."/>
            <person name="Miettinen O."/>
            <person name="Hibbett D.S."/>
            <person name="Nagy L.G."/>
        </authorList>
    </citation>
    <scope>NUCLEOTIDE SEQUENCE [LARGE SCALE GENOMIC DNA]</scope>
    <source>
        <strain evidence="3 4">CBS 166.37</strain>
    </source>
</reference>
<feature type="transmembrane region" description="Helical" evidence="1">
    <location>
        <begin position="194"/>
        <end position="215"/>
    </location>
</feature>
<dbReference type="InterPro" id="IPR045340">
    <property type="entry name" value="DUF6533"/>
</dbReference>
<keyword evidence="1" id="KW-0812">Transmembrane</keyword>
<dbReference type="Proteomes" id="UP000308652">
    <property type="component" value="Unassembled WGS sequence"/>
</dbReference>
<keyword evidence="1" id="KW-1133">Transmembrane helix</keyword>
<feature type="transmembrane region" description="Helical" evidence="1">
    <location>
        <begin position="236"/>
        <end position="255"/>
    </location>
</feature>
<evidence type="ECO:0000313" key="4">
    <source>
        <dbReference type="Proteomes" id="UP000308652"/>
    </source>
</evidence>
<dbReference type="OrthoDB" id="3193253at2759"/>
<evidence type="ECO:0000256" key="1">
    <source>
        <dbReference type="SAM" id="Phobius"/>
    </source>
</evidence>
<dbReference type="STRING" id="68775.A0A5C3M8X0"/>
<dbReference type="Pfam" id="PF20151">
    <property type="entry name" value="DUF6533"/>
    <property type="match status" value="1"/>
</dbReference>
<evidence type="ECO:0000259" key="2">
    <source>
        <dbReference type="Pfam" id="PF20151"/>
    </source>
</evidence>
<proteinExistence type="predicted"/>
<organism evidence="3 4">
    <name type="scientific">Crucibulum laeve</name>
    <dbReference type="NCBI Taxonomy" id="68775"/>
    <lineage>
        <taxon>Eukaryota</taxon>
        <taxon>Fungi</taxon>
        <taxon>Dikarya</taxon>
        <taxon>Basidiomycota</taxon>
        <taxon>Agaricomycotina</taxon>
        <taxon>Agaricomycetes</taxon>
        <taxon>Agaricomycetidae</taxon>
        <taxon>Agaricales</taxon>
        <taxon>Agaricineae</taxon>
        <taxon>Nidulariaceae</taxon>
        <taxon>Crucibulum</taxon>
    </lineage>
</organism>
<accession>A0A5C3M8X0</accession>
<keyword evidence="1" id="KW-0472">Membrane</keyword>
<protein>
    <recommendedName>
        <fullName evidence="2">DUF6533 domain-containing protein</fullName>
    </recommendedName>
</protein>
<dbReference type="AlphaFoldDB" id="A0A5C3M8X0"/>
<name>A0A5C3M8X0_9AGAR</name>
<feature type="transmembrane region" description="Helical" evidence="1">
    <location>
        <begin position="141"/>
        <end position="160"/>
    </location>
</feature>
<feature type="domain" description="DUF6533" evidence="2">
    <location>
        <begin position="29"/>
        <end position="56"/>
    </location>
</feature>